<dbReference type="Proteomes" id="UP001549920">
    <property type="component" value="Unassembled WGS sequence"/>
</dbReference>
<protein>
    <recommendedName>
        <fullName evidence="4">Gustatory receptor</fullName>
    </recommendedName>
</protein>
<keyword evidence="1" id="KW-0472">Membrane</keyword>
<sequence>MFGGIPRPRVDVPEFTRCCFCLPLRYGLLTWGYLKMIVLSVIEYTLIQNASRGKHLSFEIPPIMILFMTIIILDLISTAIFILGGHMKHRLLYKVYYYYSIYFLIIFILIFVGNTIDEIIEFQDQNSIDNLRFIIAYFISYLYTTTPLILVQIYVILLVRSELLKLSNSNFQFVNNAAEGTRDLNRITAA</sequence>
<comment type="caution">
    <text evidence="2">The sequence shown here is derived from an EMBL/GenBank/DDBJ whole genome shotgun (WGS) entry which is preliminary data.</text>
</comment>
<evidence type="ECO:0000313" key="3">
    <source>
        <dbReference type="Proteomes" id="UP001549920"/>
    </source>
</evidence>
<name>A0ABR3HQ79_LOXSC</name>
<evidence type="ECO:0008006" key="4">
    <source>
        <dbReference type="Google" id="ProtNLM"/>
    </source>
</evidence>
<keyword evidence="1" id="KW-0812">Transmembrane</keyword>
<accession>A0ABR3HQ79</accession>
<organism evidence="2 3">
    <name type="scientific">Loxostege sticticalis</name>
    <name type="common">Beet webworm moth</name>
    <dbReference type="NCBI Taxonomy" id="481309"/>
    <lineage>
        <taxon>Eukaryota</taxon>
        <taxon>Metazoa</taxon>
        <taxon>Ecdysozoa</taxon>
        <taxon>Arthropoda</taxon>
        <taxon>Hexapoda</taxon>
        <taxon>Insecta</taxon>
        <taxon>Pterygota</taxon>
        <taxon>Neoptera</taxon>
        <taxon>Endopterygota</taxon>
        <taxon>Lepidoptera</taxon>
        <taxon>Glossata</taxon>
        <taxon>Ditrysia</taxon>
        <taxon>Pyraloidea</taxon>
        <taxon>Crambidae</taxon>
        <taxon>Pyraustinae</taxon>
        <taxon>Loxostege</taxon>
    </lineage>
</organism>
<proteinExistence type="predicted"/>
<dbReference type="EMBL" id="JBEUOH010000015">
    <property type="protein sequence ID" value="KAL0878715.1"/>
    <property type="molecule type" value="Genomic_DNA"/>
</dbReference>
<evidence type="ECO:0000256" key="1">
    <source>
        <dbReference type="SAM" id="Phobius"/>
    </source>
</evidence>
<gene>
    <name evidence="2" type="ORF">ABMA27_003767</name>
</gene>
<feature type="transmembrane region" description="Helical" evidence="1">
    <location>
        <begin position="95"/>
        <end position="114"/>
    </location>
</feature>
<feature type="transmembrane region" description="Helical" evidence="1">
    <location>
        <begin position="63"/>
        <end position="83"/>
    </location>
</feature>
<evidence type="ECO:0000313" key="2">
    <source>
        <dbReference type="EMBL" id="KAL0878715.1"/>
    </source>
</evidence>
<keyword evidence="3" id="KW-1185">Reference proteome</keyword>
<reference evidence="2 3" key="1">
    <citation type="submission" date="2024-06" db="EMBL/GenBank/DDBJ databases">
        <title>A chromosome-level genome assembly of beet webworm, Loxostege sticticalis.</title>
        <authorList>
            <person name="Zhang Y."/>
        </authorList>
    </citation>
    <scope>NUCLEOTIDE SEQUENCE [LARGE SCALE GENOMIC DNA]</scope>
    <source>
        <strain evidence="2">AQ026</strain>
        <tissue evidence="2">Whole body</tissue>
    </source>
</reference>
<keyword evidence="1" id="KW-1133">Transmembrane helix</keyword>
<feature type="transmembrane region" description="Helical" evidence="1">
    <location>
        <begin position="134"/>
        <end position="159"/>
    </location>
</feature>